<gene>
    <name evidence="1" type="ORF">CCMP2556_LOCUS5273</name>
</gene>
<name>A0ABP0I7G4_9DINO</name>
<reference evidence="1 2" key="1">
    <citation type="submission" date="2024-02" db="EMBL/GenBank/DDBJ databases">
        <authorList>
            <person name="Chen Y."/>
            <person name="Shah S."/>
            <person name="Dougan E. K."/>
            <person name="Thang M."/>
            <person name="Chan C."/>
        </authorList>
    </citation>
    <scope>NUCLEOTIDE SEQUENCE [LARGE SCALE GENOMIC DNA]</scope>
</reference>
<dbReference type="Proteomes" id="UP001642484">
    <property type="component" value="Unassembled WGS sequence"/>
</dbReference>
<keyword evidence="2" id="KW-1185">Reference proteome</keyword>
<dbReference type="EMBL" id="CAXAMN010002224">
    <property type="protein sequence ID" value="CAK8998501.1"/>
    <property type="molecule type" value="Genomic_DNA"/>
</dbReference>
<sequence>MARELVRCSFFFWCAFSSAHECQDEAPTAVWLQLQSALQANQPSSQPGVCANPAPEDFDKPISAVLDKYPGRDGWCIFGAAADWCSTCAIGREEKAMRPYAEHQAKITTTTEYKYLQTGKEPKKVLLPEGTSYKSLTNVRDYHDLFCALNGLFNVSRSAALDDFEYLEQVSEERCLSVQSKVWNYFGLSINTLLWDPYPLSDALIEILTSDKPVVHLNQSFVDMFHYEAAVQCRLGDDQGALCVMAYCALRGCMGPDGAVGQTKHGECPPV</sequence>
<proteinExistence type="predicted"/>
<accession>A0ABP0I7G4</accession>
<comment type="caution">
    <text evidence="1">The sequence shown here is derived from an EMBL/GenBank/DDBJ whole genome shotgun (WGS) entry which is preliminary data.</text>
</comment>
<organism evidence="1 2">
    <name type="scientific">Durusdinium trenchii</name>
    <dbReference type="NCBI Taxonomy" id="1381693"/>
    <lineage>
        <taxon>Eukaryota</taxon>
        <taxon>Sar</taxon>
        <taxon>Alveolata</taxon>
        <taxon>Dinophyceae</taxon>
        <taxon>Suessiales</taxon>
        <taxon>Symbiodiniaceae</taxon>
        <taxon>Durusdinium</taxon>
    </lineage>
</organism>
<evidence type="ECO:0000313" key="1">
    <source>
        <dbReference type="EMBL" id="CAK8998501.1"/>
    </source>
</evidence>
<evidence type="ECO:0000313" key="2">
    <source>
        <dbReference type="Proteomes" id="UP001642484"/>
    </source>
</evidence>
<protein>
    <submittedName>
        <fullName evidence="1">Uncharacterized protein</fullName>
    </submittedName>
</protein>